<dbReference type="GO" id="GO:0032259">
    <property type="term" value="P:methylation"/>
    <property type="evidence" value="ECO:0007669"/>
    <property type="project" value="UniProtKB-KW"/>
</dbReference>
<evidence type="ECO:0000256" key="10">
    <source>
        <dbReference type="RuleBase" id="RU362022"/>
    </source>
</evidence>
<gene>
    <name evidence="12" type="ORF">LIPSTDRAFT_76042</name>
</gene>
<feature type="compositionally biased region" description="Low complexity" evidence="11">
    <location>
        <begin position="1"/>
        <end position="20"/>
    </location>
</feature>
<name>A0A1E3PWR7_LIPST</name>
<accession>A0A1E3PWR7</accession>
<evidence type="ECO:0000256" key="4">
    <source>
        <dbReference type="ARBA" id="ARBA00022603"/>
    </source>
</evidence>
<comment type="similarity">
    <text evidence="2 10">Belongs to the class VI-like SAM-binding methyltransferase superfamily. Isoprenylcysteine carboxyl methyltransferase family.</text>
</comment>
<dbReference type="GO" id="GO:0005789">
    <property type="term" value="C:endoplasmic reticulum membrane"/>
    <property type="evidence" value="ECO:0007669"/>
    <property type="project" value="UniProtKB-SubCell"/>
</dbReference>
<dbReference type="Pfam" id="PF04140">
    <property type="entry name" value="ICMT"/>
    <property type="match status" value="1"/>
</dbReference>
<evidence type="ECO:0000313" key="12">
    <source>
        <dbReference type="EMBL" id="ODQ69267.1"/>
    </source>
</evidence>
<evidence type="ECO:0000256" key="1">
    <source>
        <dbReference type="ARBA" id="ARBA00004141"/>
    </source>
</evidence>
<comment type="catalytic activity">
    <reaction evidence="10">
        <text>[protein]-C-terminal S-[(2E,6E)-farnesyl]-L-cysteine + S-adenosyl-L-methionine = [protein]-C-terminal S-[(2E,6E)-farnesyl]-L-cysteine methyl ester + S-adenosyl-L-homocysteine</text>
        <dbReference type="Rhea" id="RHEA:21672"/>
        <dbReference type="Rhea" id="RHEA-COMP:12125"/>
        <dbReference type="Rhea" id="RHEA-COMP:12126"/>
        <dbReference type="ChEBI" id="CHEBI:57856"/>
        <dbReference type="ChEBI" id="CHEBI:59789"/>
        <dbReference type="ChEBI" id="CHEBI:90510"/>
        <dbReference type="ChEBI" id="CHEBI:90511"/>
        <dbReference type="EC" id="2.1.1.100"/>
    </reaction>
</comment>
<dbReference type="PANTHER" id="PTHR12714">
    <property type="entry name" value="PROTEIN-S ISOPRENYLCYSTEINE O-METHYLTRANSFERASE"/>
    <property type="match status" value="1"/>
</dbReference>
<feature type="region of interest" description="Disordered" evidence="11">
    <location>
        <begin position="1"/>
        <end position="25"/>
    </location>
</feature>
<keyword evidence="9 10" id="KW-0472">Membrane</keyword>
<dbReference type="InterPro" id="IPR025770">
    <property type="entry name" value="PPMT_MeTrfase"/>
</dbReference>
<keyword evidence="6 10" id="KW-0949">S-adenosyl-L-methionine</keyword>
<dbReference type="Gene3D" id="1.20.120.1630">
    <property type="match status" value="1"/>
</dbReference>
<comment type="subcellular location">
    <subcellularLocation>
        <location evidence="10">Endoplasmic reticulum membrane</location>
        <topology evidence="10">Multi-pass membrane protein</topology>
    </subcellularLocation>
    <subcellularLocation>
        <location evidence="1">Membrane</location>
        <topology evidence="1">Multi-pass membrane protein</topology>
    </subcellularLocation>
</comment>
<feature type="transmembrane region" description="Helical" evidence="10">
    <location>
        <begin position="239"/>
        <end position="267"/>
    </location>
</feature>
<dbReference type="InterPro" id="IPR007269">
    <property type="entry name" value="ICMT_MeTrfase"/>
</dbReference>
<evidence type="ECO:0000256" key="11">
    <source>
        <dbReference type="SAM" id="MobiDB-lite"/>
    </source>
</evidence>
<sequence>MTAPPATSAYTASTTISSISQENTPPADDHFSFLSAEVSHIATEIEANNEQREIFLRQRLQEKQQQQKMQAERYIYNYVNHKPDEVALHSFILGIVLVLSVVAAASLVNDGSYYQLPGYVASLAAFHFLEYWITARYNPTKVTIDSFLFRNGSSYFIAHSSALVEATIEWALFGNLKKHIILSAVGFTLMVFGQILRSMAMIHASSNFSHIILHRKEDSHHLVTTGVYSFTRHPSYLGYFWWAIGTQLFLMNPVASVGFAIILWRFFNNRIQYEEKLLVEFFGDKYVEYKKSTGTLIPFIK</sequence>
<feature type="transmembrane region" description="Helical" evidence="10">
    <location>
        <begin position="116"/>
        <end position="134"/>
    </location>
</feature>
<evidence type="ECO:0000256" key="8">
    <source>
        <dbReference type="ARBA" id="ARBA00022989"/>
    </source>
</evidence>
<evidence type="ECO:0000256" key="3">
    <source>
        <dbReference type="ARBA" id="ARBA00012151"/>
    </source>
</evidence>
<organism evidence="12 13">
    <name type="scientific">Lipomyces starkeyi NRRL Y-11557</name>
    <dbReference type="NCBI Taxonomy" id="675824"/>
    <lineage>
        <taxon>Eukaryota</taxon>
        <taxon>Fungi</taxon>
        <taxon>Dikarya</taxon>
        <taxon>Ascomycota</taxon>
        <taxon>Saccharomycotina</taxon>
        <taxon>Lipomycetes</taxon>
        <taxon>Lipomycetales</taxon>
        <taxon>Lipomycetaceae</taxon>
        <taxon>Lipomyces</taxon>
    </lineage>
</organism>
<keyword evidence="7 10" id="KW-0812">Transmembrane</keyword>
<dbReference type="Proteomes" id="UP000094385">
    <property type="component" value="Unassembled WGS sequence"/>
</dbReference>
<evidence type="ECO:0000256" key="2">
    <source>
        <dbReference type="ARBA" id="ARBA00009140"/>
    </source>
</evidence>
<protein>
    <recommendedName>
        <fullName evidence="3 10">Protein-S-isoprenylcysteine O-methyltransferase</fullName>
        <ecNumber evidence="3 10">2.1.1.100</ecNumber>
    </recommendedName>
</protein>
<evidence type="ECO:0000256" key="5">
    <source>
        <dbReference type="ARBA" id="ARBA00022679"/>
    </source>
</evidence>
<dbReference type="STRING" id="675824.A0A1E3PWR7"/>
<keyword evidence="13" id="KW-1185">Reference proteome</keyword>
<keyword evidence="4 10" id="KW-0489">Methyltransferase</keyword>
<dbReference type="GO" id="GO:0004671">
    <property type="term" value="F:protein C-terminal S-isoprenylcysteine carboxyl O-methyltransferase activity"/>
    <property type="evidence" value="ECO:0007669"/>
    <property type="project" value="UniProtKB-EC"/>
</dbReference>
<evidence type="ECO:0000256" key="7">
    <source>
        <dbReference type="ARBA" id="ARBA00022692"/>
    </source>
</evidence>
<evidence type="ECO:0000256" key="6">
    <source>
        <dbReference type="ARBA" id="ARBA00022691"/>
    </source>
</evidence>
<feature type="transmembrane region" description="Helical" evidence="10">
    <location>
        <begin position="180"/>
        <end position="200"/>
    </location>
</feature>
<keyword evidence="8 10" id="KW-1133">Transmembrane helix</keyword>
<dbReference type="PROSITE" id="PS51564">
    <property type="entry name" value="SAM_ICMT"/>
    <property type="match status" value="1"/>
</dbReference>
<dbReference type="PANTHER" id="PTHR12714:SF9">
    <property type="entry name" value="PROTEIN-S-ISOPRENYLCYSTEINE O-METHYLTRANSFERASE"/>
    <property type="match status" value="1"/>
</dbReference>
<dbReference type="EC" id="2.1.1.100" evidence="3 10"/>
<keyword evidence="10" id="KW-0256">Endoplasmic reticulum</keyword>
<keyword evidence="5" id="KW-0808">Transferase</keyword>
<dbReference type="AlphaFoldDB" id="A0A1E3PWR7"/>
<dbReference type="OrthoDB" id="422086at2759"/>
<evidence type="ECO:0000313" key="13">
    <source>
        <dbReference type="Proteomes" id="UP000094385"/>
    </source>
</evidence>
<feature type="transmembrane region" description="Helical" evidence="10">
    <location>
        <begin position="86"/>
        <end position="109"/>
    </location>
</feature>
<evidence type="ECO:0000256" key="9">
    <source>
        <dbReference type="ARBA" id="ARBA00023136"/>
    </source>
</evidence>
<proteinExistence type="inferred from homology"/>
<dbReference type="EMBL" id="KV454304">
    <property type="protein sequence ID" value="ODQ69267.1"/>
    <property type="molecule type" value="Genomic_DNA"/>
</dbReference>
<reference evidence="12 13" key="1">
    <citation type="journal article" date="2016" name="Proc. Natl. Acad. Sci. U.S.A.">
        <title>Comparative genomics of biotechnologically important yeasts.</title>
        <authorList>
            <person name="Riley R."/>
            <person name="Haridas S."/>
            <person name="Wolfe K.H."/>
            <person name="Lopes M.R."/>
            <person name="Hittinger C.T."/>
            <person name="Goeker M."/>
            <person name="Salamov A.A."/>
            <person name="Wisecaver J.H."/>
            <person name="Long T.M."/>
            <person name="Calvey C.H."/>
            <person name="Aerts A.L."/>
            <person name="Barry K.W."/>
            <person name="Choi C."/>
            <person name="Clum A."/>
            <person name="Coughlan A.Y."/>
            <person name="Deshpande S."/>
            <person name="Douglass A.P."/>
            <person name="Hanson S.J."/>
            <person name="Klenk H.-P."/>
            <person name="LaButti K.M."/>
            <person name="Lapidus A."/>
            <person name="Lindquist E.A."/>
            <person name="Lipzen A.M."/>
            <person name="Meier-Kolthoff J.P."/>
            <person name="Ohm R.A."/>
            <person name="Otillar R.P."/>
            <person name="Pangilinan J.L."/>
            <person name="Peng Y."/>
            <person name="Rokas A."/>
            <person name="Rosa C.A."/>
            <person name="Scheuner C."/>
            <person name="Sibirny A.A."/>
            <person name="Slot J.C."/>
            <person name="Stielow J.B."/>
            <person name="Sun H."/>
            <person name="Kurtzman C.P."/>
            <person name="Blackwell M."/>
            <person name="Grigoriev I.V."/>
            <person name="Jeffries T.W."/>
        </authorList>
    </citation>
    <scope>NUCLEOTIDE SEQUENCE [LARGE SCALE GENOMIC DNA]</scope>
    <source>
        <strain evidence="12 13">NRRL Y-11557</strain>
    </source>
</reference>